<gene>
    <name evidence="1" type="ORF">DFR74_1186</name>
</gene>
<proteinExistence type="predicted"/>
<evidence type="ECO:0000313" key="1">
    <source>
        <dbReference type="EMBL" id="RBO83582.1"/>
    </source>
</evidence>
<organism evidence="1 2">
    <name type="scientific">Nocardia puris</name>
    <dbReference type="NCBI Taxonomy" id="208602"/>
    <lineage>
        <taxon>Bacteria</taxon>
        <taxon>Bacillati</taxon>
        <taxon>Actinomycetota</taxon>
        <taxon>Actinomycetes</taxon>
        <taxon>Mycobacteriales</taxon>
        <taxon>Nocardiaceae</taxon>
        <taxon>Nocardia</taxon>
    </lineage>
</organism>
<dbReference type="EMBL" id="QNRE01000018">
    <property type="protein sequence ID" value="RBO83582.1"/>
    <property type="molecule type" value="Genomic_DNA"/>
</dbReference>
<keyword evidence="2" id="KW-1185">Reference proteome</keyword>
<evidence type="ECO:0000313" key="2">
    <source>
        <dbReference type="Proteomes" id="UP000252586"/>
    </source>
</evidence>
<sequence>MNRPLALGALAVTAVVSFAGGFTIRTLTHDDRISDSARAATRALTDVDADTREHFRTVIGDYLAAQADRDVNRILDLTAPGGPDHARWQNTTPENVDYTFSFNASHGGALEITAITSAHWQAPGLRAEVVAETDSEKQGSSATRWILRNTPTGWKVW</sequence>
<dbReference type="AlphaFoldDB" id="A0A366D0I9"/>
<comment type="caution">
    <text evidence="1">The sequence shown here is derived from an EMBL/GenBank/DDBJ whole genome shotgun (WGS) entry which is preliminary data.</text>
</comment>
<reference evidence="1 2" key="1">
    <citation type="submission" date="2018-06" db="EMBL/GenBank/DDBJ databases">
        <title>Genomic Encyclopedia of Type Strains, Phase IV (KMG-IV): sequencing the most valuable type-strain genomes for metagenomic binning, comparative biology and taxonomic classification.</title>
        <authorList>
            <person name="Goeker M."/>
        </authorList>
    </citation>
    <scope>NUCLEOTIDE SEQUENCE [LARGE SCALE GENOMIC DNA]</scope>
    <source>
        <strain evidence="1 2">DSM 44599</strain>
    </source>
</reference>
<dbReference type="STRING" id="1210090.GCA_001613185_04113"/>
<dbReference type="RefSeq" id="WP_067510831.1">
    <property type="nucleotide sequence ID" value="NZ_CP107943.1"/>
</dbReference>
<name>A0A366D0I9_9NOCA</name>
<dbReference type="Proteomes" id="UP000252586">
    <property type="component" value="Unassembled WGS sequence"/>
</dbReference>
<protein>
    <submittedName>
        <fullName evidence="1">Uncharacterized protein</fullName>
    </submittedName>
</protein>
<accession>A0A366D0I9</accession>